<evidence type="ECO:0000313" key="2">
    <source>
        <dbReference type="Proteomes" id="UP000006859"/>
    </source>
</evidence>
<name>E0SFY7_DICD3</name>
<dbReference type="KEGG" id="ddd:Dda3937_03121"/>
<dbReference type="AlphaFoldDB" id="E0SFY7"/>
<accession>E0SFY7</accession>
<sequence>MIDGINRRRVARTKSRIHGIALDDDRLSLVNVLANHSGNNYHLLLFVGNIICRMLKCNRAVIPYGGLCEDNRNVIAIHSVMAIDR</sequence>
<dbReference type="HOGENOM" id="CLU_2507333_0_0_6"/>
<gene>
    <name evidence="1" type="ordered locus">Dda3937_03121</name>
</gene>
<keyword evidence="2" id="KW-1185">Reference proteome</keyword>
<evidence type="ECO:0000313" key="1">
    <source>
        <dbReference type="EMBL" id="ADM98842.1"/>
    </source>
</evidence>
<reference evidence="1 2" key="1">
    <citation type="journal article" date="2011" name="J. Bacteriol.">
        <title>Genome sequence of the plant-pathogenic bacterium Dickeya dadantii 3937.</title>
        <authorList>
            <person name="Glasner J.D."/>
            <person name="Yang C.H."/>
            <person name="Reverchon S."/>
            <person name="Hugouvieux-Cotte-Pattat N."/>
            <person name="Condemine G."/>
            <person name="Bohin J.P."/>
            <person name="Van Gijsegem F."/>
            <person name="Yang S."/>
            <person name="Franza T."/>
            <person name="Expert D."/>
            <person name="Plunkett G. III"/>
            <person name="San Francisco M.J."/>
            <person name="Charkowski A.O."/>
            <person name="Py B."/>
            <person name="Bell K."/>
            <person name="Rauscher L."/>
            <person name="Rodriguez-Palenzuela P."/>
            <person name="Toussaint A."/>
            <person name="Holeva M.C."/>
            <person name="He S.Y."/>
            <person name="Douet V."/>
            <person name="Boccara M."/>
            <person name="Blanco C."/>
            <person name="Toth I."/>
            <person name="Anderson B.D."/>
            <person name="Biehl B.S."/>
            <person name="Mau B."/>
            <person name="Flynn S.M."/>
            <person name="Barras F."/>
            <person name="Lindeberg M."/>
            <person name="Birch P.R."/>
            <person name="Tsuyumu S."/>
            <person name="Shi X."/>
            <person name="Hibbing M."/>
            <person name="Yap M.N."/>
            <person name="Carpentier M."/>
            <person name="Dassa E."/>
            <person name="Umehara M."/>
            <person name="Kim J.F."/>
            <person name="Rusch M."/>
            <person name="Soni P."/>
            <person name="Mayhew G.F."/>
            <person name="Fouts D.E."/>
            <person name="Gill S.R."/>
            <person name="Blattner F.R."/>
            <person name="Keen N.T."/>
            <person name="Perna N.T."/>
        </authorList>
    </citation>
    <scope>NUCLEOTIDE SEQUENCE [LARGE SCALE GENOMIC DNA]</scope>
    <source>
        <strain evidence="1 2">3937</strain>
    </source>
</reference>
<protein>
    <submittedName>
        <fullName evidence="1">Uncharacterized protein</fullName>
    </submittedName>
</protein>
<dbReference type="Proteomes" id="UP000006859">
    <property type="component" value="Chromosome"/>
</dbReference>
<organism evidence="1 2">
    <name type="scientific">Dickeya dadantii (strain 3937)</name>
    <name type="common">Erwinia chrysanthemi (strain 3937)</name>
    <dbReference type="NCBI Taxonomy" id="198628"/>
    <lineage>
        <taxon>Bacteria</taxon>
        <taxon>Pseudomonadati</taxon>
        <taxon>Pseudomonadota</taxon>
        <taxon>Gammaproteobacteria</taxon>
        <taxon>Enterobacterales</taxon>
        <taxon>Pectobacteriaceae</taxon>
        <taxon>Dickeya</taxon>
    </lineage>
</organism>
<dbReference type="EMBL" id="CP002038">
    <property type="protein sequence ID" value="ADM98842.1"/>
    <property type="molecule type" value="Genomic_DNA"/>
</dbReference>
<proteinExistence type="predicted"/>